<reference evidence="5 6" key="1">
    <citation type="submission" date="2016-01" db="EMBL/GenBank/DDBJ databases">
        <title>Complete genome and mega plasmid sequence of Sphingomonas panacis DCY99 elicits systemic resistance in rice to Xanthomonas oryzae.</title>
        <authorList>
            <person name="Kim Y.J."/>
            <person name="Yang D.C."/>
            <person name="Sing P."/>
        </authorList>
    </citation>
    <scope>NUCLEOTIDE SEQUENCE [LARGE SCALE GENOMIC DNA]</scope>
    <source>
        <strain evidence="5 6">DCY99</strain>
    </source>
</reference>
<keyword evidence="6" id="KW-1185">Reference proteome</keyword>
<dbReference type="Gene3D" id="3.10.290.10">
    <property type="entry name" value="RNA-binding S4 domain"/>
    <property type="match status" value="1"/>
</dbReference>
<dbReference type="GO" id="GO:0003723">
    <property type="term" value="F:RNA binding"/>
    <property type="evidence" value="ECO:0007669"/>
    <property type="project" value="UniProtKB-KW"/>
</dbReference>
<dbReference type="Pfam" id="PF01728">
    <property type="entry name" value="FtsJ"/>
    <property type="match status" value="1"/>
</dbReference>
<dbReference type="RefSeq" id="WP_069204758.1">
    <property type="nucleotide sequence ID" value="NZ_CP014168.1"/>
</dbReference>
<dbReference type="Pfam" id="PF01479">
    <property type="entry name" value="S4"/>
    <property type="match status" value="1"/>
</dbReference>
<evidence type="ECO:0000256" key="2">
    <source>
        <dbReference type="ARBA" id="ARBA00029460"/>
    </source>
</evidence>
<dbReference type="OrthoDB" id="9784736at2"/>
<dbReference type="KEGG" id="span:AWL63_09630"/>
<keyword evidence="1 3" id="KW-0694">RNA-binding</keyword>
<dbReference type="InterPro" id="IPR029063">
    <property type="entry name" value="SAM-dependent_MTases_sf"/>
</dbReference>
<dbReference type="InterPro" id="IPR036986">
    <property type="entry name" value="S4_RNA-bd_sf"/>
</dbReference>
<dbReference type="SUPFAM" id="SSF55174">
    <property type="entry name" value="Alpha-L RNA-binding motif"/>
    <property type="match status" value="1"/>
</dbReference>
<evidence type="ECO:0000256" key="3">
    <source>
        <dbReference type="PROSITE-ProRule" id="PRU00182"/>
    </source>
</evidence>
<dbReference type="EMBL" id="CP014168">
    <property type="protein sequence ID" value="AOH84190.1"/>
    <property type="molecule type" value="Genomic_DNA"/>
</dbReference>
<comment type="similarity">
    <text evidence="2">Belongs to the TlyA family.</text>
</comment>
<evidence type="ECO:0000313" key="5">
    <source>
        <dbReference type="EMBL" id="AOH84190.1"/>
    </source>
</evidence>
<evidence type="ECO:0000313" key="6">
    <source>
        <dbReference type="Proteomes" id="UP000094256"/>
    </source>
</evidence>
<dbReference type="SMART" id="SM00363">
    <property type="entry name" value="S4"/>
    <property type="match status" value="1"/>
</dbReference>
<dbReference type="STRING" id="1560345.AWL63_09630"/>
<dbReference type="GO" id="GO:0032259">
    <property type="term" value="P:methylation"/>
    <property type="evidence" value="ECO:0007669"/>
    <property type="project" value="InterPro"/>
</dbReference>
<dbReference type="SUPFAM" id="SSF53335">
    <property type="entry name" value="S-adenosyl-L-methionine-dependent methyltransferases"/>
    <property type="match status" value="1"/>
</dbReference>
<dbReference type="GO" id="GO:0008168">
    <property type="term" value="F:methyltransferase activity"/>
    <property type="evidence" value="ECO:0007669"/>
    <property type="project" value="InterPro"/>
</dbReference>
<dbReference type="InterPro" id="IPR004538">
    <property type="entry name" value="Hemolysin_A/TlyA"/>
</dbReference>
<dbReference type="PANTHER" id="PTHR32319">
    <property type="entry name" value="BACTERIAL HEMOLYSIN-LIKE PROTEIN"/>
    <property type="match status" value="1"/>
</dbReference>
<dbReference type="InterPro" id="IPR002877">
    <property type="entry name" value="RNA_MeTrfase_FtsJ_dom"/>
</dbReference>
<dbReference type="InterPro" id="IPR047048">
    <property type="entry name" value="TlyA"/>
</dbReference>
<gene>
    <name evidence="5" type="ORF">AWL63_09630</name>
</gene>
<dbReference type="PROSITE" id="PS50889">
    <property type="entry name" value="S4"/>
    <property type="match status" value="1"/>
</dbReference>
<dbReference type="Proteomes" id="UP000094256">
    <property type="component" value="Chromosome"/>
</dbReference>
<dbReference type="PIRSF" id="PIRSF005578">
    <property type="entry name" value="TlyA"/>
    <property type="match status" value="1"/>
</dbReference>
<dbReference type="CDD" id="cd00165">
    <property type="entry name" value="S4"/>
    <property type="match status" value="1"/>
</dbReference>
<dbReference type="CDD" id="cd02440">
    <property type="entry name" value="AdoMet_MTases"/>
    <property type="match status" value="1"/>
</dbReference>
<sequence>MPKMRADQLLVDRGLAESRTRAQALIMAGLVFAGTRKIDKPGQAVADDVMLDVRGRDHPWVSRGGIKLAHAIGHFGLDVTGAVAIDVGSSTGGFTDVLLTGGAARVYAVDSGTNQLAWKLREDERVIVHEKTSARILTPTHIPEAVDLIVCDASFIGLAKVLDVPLGFARPGARLVALIKPQFEAGRGEVGKGGVVRDAAVHARVCTEVSEWLTGRGWQVDGLVESPITGPEGNVEFLITGHLPEAGAD</sequence>
<evidence type="ECO:0000256" key="1">
    <source>
        <dbReference type="ARBA" id="ARBA00022884"/>
    </source>
</evidence>
<dbReference type="PANTHER" id="PTHR32319:SF0">
    <property type="entry name" value="BACTERIAL HEMOLYSIN-LIKE PROTEIN"/>
    <property type="match status" value="1"/>
</dbReference>
<dbReference type="InterPro" id="IPR002942">
    <property type="entry name" value="S4_RNA-bd"/>
</dbReference>
<dbReference type="AlphaFoldDB" id="A0A1B3Z9V7"/>
<organism evidence="5 6">
    <name type="scientific">Sphingomonas panacis</name>
    <dbReference type="NCBI Taxonomy" id="1560345"/>
    <lineage>
        <taxon>Bacteria</taxon>
        <taxon>Pseudomonadati</taxon>
        <taxon>Pseudomonadota</taxon>
        <taxon>Alphaproteobacteria</taxon>
        <taxon>Sphingomonadales</taxon>
        <taxon>Sphingomonadaceae</taxon>
        <taxon>Sphingomonas</taxon>
    </lineage>
</organism>
<evidence type="ECO:0000259" key="4">
    <source>
        <dbReference type="SMART" id="SM00363"/>
    </source>
</evidence>
<accession>A0A1B3Z9V7</accession>
<dbReference type="Gene3D" id="3.40.50.150">
    <property type="entry name" value="Vaccinia Virus protein VP39"/>
    <property type="match status" value="1"/>
</dbReference>
<dbReference type="NCBIfam" id="TIGR00478">
    <property type="entry name" value="tly"/>
    <property type="match status" value="1"/>
</dbReference>
<feature type="domain" description="RNA-binding S4" evidence="4">
    <location>
        <begin position="4"/>
        <end position="66"/>
    </location>
</feature>
<protein>
    <submittedName>
        <fullName evidence="5">Hemolysin</fullName>
    </submittedName>
</protein>
<name>A0A1B3Z9V7_9SPHN</name>
<proteinExistence type="inferred from homology"/>